<dbReference type="GO" id="GO:0005886">
    <property type="term" value="C:plasma membrane"/>
    <property type="evidence" value="ECO:0007669"/>
    <property type="project" value="TreeGrafter"/>
</dbReference>
<feature type="transmembrane region" description="Helical" evidence="7">
    <location>
        <begin position="128"/>
        <end position="146"/>
    </location>
</feature>
<evidence type="ECO:0000256" key="5">
    <source>
        <dbReference type="ARBA" id="ARBA00023136"/>
    </source>
</evidence>
<evidence type="ECO:0000256" key="3">
    <source>
        <dbReference type="ARBA" id="ARBA00022692"/>
    </source>
</evidence>
<dbReference type="InterPro" id="IPR011701">
    <property type="entry name" value="MFS"/>
</dbReference>
<feature type="compositionally biased region" description="Acidic residues" evidence="6">
    <location>
        <begin position="1"/>
        <end position="11"/>
    </location>
</feature>
<reference evidence="9 10" key="1">
    <citation type="submission" date="2015-07" db="EMBL/GenBank/DDBJ databases">
        <title>Comparative genomics of the Sigatoka disease complex on banana suggests a link between parallel evolutionary changes in Pseudocercospora fijiensis and Pseudocercospora eumusae and increased virulence on the banana host.</title>
        <authorList>
            <person name="Chang T.-C."/>
            <person name="Salvucci A."/>
            <person name="Crous P.W."/>
            <person name="Stergiopoulos I."/>
        </authorList>
    </citation>
    <scope>NUCLEOTIDE SEQUENCE [LARGE SCALE GENOMIC DNA]</scope>
    <source>
        <strain evidence="9 10">CBS 114824</strain>
    </source>
</reference>
<comment type="caution">
    <text evidence="9">The sequence shown here is derived from an EMBL/GenBank/DDBJ whole genome shotgun (WGS) entry which is preliminary data.</text>
</comment>
<protein>
    <recommendedName>
        <fullName evidence="8">Major facilitator superfamily (MFS) profile domain-containing protein</fullName>
    </recommendedName>
</protein>
<dbReference type="InterPro" id="IPR020846">
    <property type="entry name" value="MFS_dom"/>
</dbReference>
<dbReference type="Proteomes" id="UP000070133">
    <property type="component" value="Unassembled WGS sequence"/>
</dbReference>
<keyword evidence="10" id="KW-1185">Reference proteome</keyword>
<accession>A0A139HNN2</accession>
<feature type="transmembrane region" description="Helical" evidence="7">
    <location>
        <begin position="103"/>
        <end position="121"/>
    </location>
</feature>
<feature type="domain" description="Major facilitator superfamily (MFS) profile" evidence="8">
    <location>
        <begin position="63"/>
        <end position="160"/>
    </location>
</feature>
<dbReference type="Pfam" id="PF07690">
    <property type="entry name" value="MFS_1"/>
    <property type="match status" value="1"/>
</dbReference>
<dbReference type="PANTHER" id="PTHR23502">
    <property type="entry name" value="MAJOR FACILITATOR SUPERFAMILY"/>
    <property type="match status" value="1"/>
</dbReference>
<evidence type="ECO:0000256" key="7">
    <source>
        <dbReference type="SAM" id="Phobius"/>
    </source>
</evidence>
<gene>
    <name evidence="9" type="ORF">AC578_4915</name>
</gene>
<feature type="region of interest" description="Disordered" evidence="6">
    <location>
        <begin position="1"/>
        <end position="32"/>
    </location>
</feature>
<dbReference type="PANTHER" id="PTHR23502:SF51">
    <property type="entry name" value="QUINIDINE RESISTANCE PROTEIN 1-RELATED"/>
    <property type="match status" value="1"/>
</dbReference>
<feature type="transmembrane region" description="Helical" evidence="7">
    <location>
        <begin position="62"/>
        <end position="83"/>
    </location>
</feature>
<dbReference type="Gene3D" id="1.20.1720.10">
    <property type="entry name" value="Multidrug resistance protein D"/>
    <property type="match status" value="1"/>
</dbReference>
<proteinExistence type="predicted"/>
<keyword evidence="5 7" id="KW-0472">Membrane</keyword>
<evidence type="ECO:0000256" key="6">
    <source>
        <dbReference type="SAM" id="MobiDB-lite"/>
    </source>
</evidence>
<name>A0A139HNN2_9PEZI</name>
<evidence type="ECO:0000259" key="8">
    <source>
        <dbReference type="PROSITE" id="PS50850"/>
    </source>
</evidence>
<dbReference type="EMBL" id="LFZN01000024">
    <property type="protein sequence ID" value="KXT04094.1"/>
    <property type="molecule type" value="Genomic_DNA"/>
</dbReference>
<evidence type="ECO:0000256" key="4">
    <source>
        <dbReference type="ARBA" id="ARBA00022989"/>
    </source>
</evidence>
<evidence type="ECO:0000256" key="1">
    <source>
        <dbReference type="ARBA" id="ARBA00004141"/>
    </source>
</evidence>
<comment type="subcellular location">
    <subcellularLocation>
        <location evidence="1">Membrane</location>
        <topology evidence="1">Multi-pass membrane protein</topology>
    </subcellularLocation>
</comment>
<evidence type="ECO:0000256" key="2">
    <source>
        <dbReference type="ARBA" id="ARBA00022448"/>
    </source>
</evidence>
<keyword evidence="2" id="KW-0813">Transport</keyword>
<evidence type="ECO:0000313" key="10">
    <source>
        <dbReference type="Proteomes" id="UP000070133"/>
    </source>
</evidence>
<keyword evidence="3 7" id="KW-0812">Transmembrane</keyword>
<dbReference type="AlphaFoldDB" id="A0A139HNN2"/>
<dbReference type="STRING" id="321146.A0A139HNN2"/>
<sequence>MAVEERSEEDANASANDEIKTSSKASPDGSRLEAVTEKQLVVEHHAISSEDYSIFTTGQKRAIIVAGPFAAWFSPMSGSLYHPALNSAASDLHVSSPKANTTVTAYLIVHGLAPMMIAGLSDKAGRRPGYLICLTIYIIANIALALQNDHTAPLLLRMLQ</sequence>
<dbReference type="GO" id="GO:0022857">
    <property type="term" value="F:transmembrane transporter activity"/>
    <property type="evidence" value="ECO:0007669"/>
    <property type="project" value="InterPro"/>
</dbReference>
<dbReference type="PROSITE" id="PS50850">
    <property type="entry name" value="MFS"/>
    <property type="match status" value="1"/>
</dbReference>
<dbReference type="OrthoDB" id="2441642at2759"/>
<keyword evidence="4 7" id="KW-1133">Transmembrane helix</keyword>
<dbReference type="SUPFAM" id="SSF103473">
    <property type="entry name" value="MFS general substrate transporter"/>
    <property type="match status" value="1"/>
</dbReference>
<dbReference type="InterPro" id="IPR036259">
    <property type="entry name" value="MFS_trans_sf"/>
</dbReference>
<evidence type="ECO:0000313" key="9">
    <source>
        <dbReference type="EMBL" id="KXT04094.1"/>
    </source>
</evidence>
<organism evidence="9 10">
    <name type="scientific">Pseudocercospora eumusae</name>
    <dbReference type="NCBI Taxonomy" id="321146"/>
    <lineage>
        <taxon>Eukaryota</taxon>
        <taxon>Fungi</taxon>
        <taxon>Dikarya</taxon>
        <taxon>Ascomycota</taxon>
        <taxon>Pezizomycotina</taxon>
        <taxon>Dothideomycetes</taxon>
        <taxon>Dothideomycetidae</taxon>
        <taxon>Mycosphaerellales</taxon>
        <taxon>Mycosphaerellaceae</taxon>
        <taxon>Pseudocercospora</taxon>
    </lineage>
</organism>